<feature type="domain" description="CHAT" evidence="3">
    <location>
        <begin position="687"/>
        <end position="922"/>
    </location>
</feature>
<keyword evidence="5" id="KW-1185">Reference proteome</keyword>
<dbReference type="Gene3D" id="1.25.40.10">
    <property type="entry name" value="Tetratricopeptide repeat domain"/>
    <property type="match status" value="1"/>
</dbReference>
<feature type="compositionally biased region" description="Basic and acidic residues" evidence="2">
    <location>
        <begin position="57"/>
        <end position="77"/>
    </location>
</feature>
<evidence type="ECO:0000256" key="1">
    <source>
        <dbReference type="SAM" id="Coils"/>
    </source>
</evidence>
<feature type="region of interest" description="Disordered" evidence="2">
    <location>
        <begin position="1"/>
        <end position="20"/>
    </location>
</feature>
<dbReference type="RefSeq" id="WP_182561302.1">
    <property type="nucleotide sequence ID" value="NZ_JACGWT010000005.1"/>
</dbReference>
<feature type="compositionally biased region" description="Basic residues" evidence="2">
    <location>
        <begin position="78"/>
        <end position="87"/>
    </location>
</feature>
<dbReference type="SUPFAM" id="SSF48452">
    <property type="entry name" value="TPR-like"/>
    <property type="match status" value="1"/>
</dbReference>
<keyword evidence="1" id="KW-0175">Coiled coil</keyword>
<feature type="coiled-coil region" evidence="1">
    <location>
        <begin position="95"/>
        <end position="122"/>
    </location>
</feature>
<gene>
    <name evidence="4" type="ORF">FHX74_003357</name>
</gene>
<name>A0A7W3P745_9ACTN</name>
<evidence type="ECO:0000313" key="4">
    <source>
        <dbReference type="EMBL" id="MBA8795721.1"/>
    </source>
</evidence>
<dbReference type="InterPro" id="IPR019734">
    <property type="entry name" value="TPR_rpt"/>
</dbReference>
<accession>A0A7W3P745</accession>
<dbReference type="Pfam" id="PF12770">
    <property type="entry name" value="CHAT"/>
    <property type="match status" value="1"/>
</dbReference>
<dbReference type="AlphaFoldDB" id="A0A7W3P745"/>
<comment type="caution">
    <text evidence="4">The sequence shown here is derived from an EMBL/GenBank/DDBJ whole genome shotgun (WGS) entry which is preliminary data.</text>
</comment>
<reference evidence="4 5" key="1">
    <citation type="submission" date="2020-07" db="EMBL/GenBank/DDBJ databases">
        <title>Sequencing the genomes of 1000 actinobacteria strains.</title>
        <authorList>
            <person name="Klenk H.-P."/>
        </authorList>
    </citation>
    <scope>NUCLEOTIDE SEQUENCE [LARGE SCALE GENOMIC DNA]</scope>
    <source>
        <strain evidence="4 5">DSM 100723</strain>
    </source>
</reference>
<feature type="region of interest" description="Disordered" evidence="2">
    <location>
        <begin position="57"/>
        <end position="87"/>
    </location>
</feature>
<organism evidence="4 5">
    <name type="scientific">Microlunatus kandeliicorticis</name>
    <dbReference type="NCBI Taxonomy" id="1759536"/>
    <lineage>
        <taxon>Bacteria</taxon>
        <taxon>Bacillati</taxon>
        <taxon>Actinomycetota</taxon>
        <taxon>Actinomycetes</taxon>
        <taxon>Propionibacteriales</taxon>
        <taxon>Propionibacteriaceae</taxon>
        <taxon>Microlunatus</taxon>
    </lineage>
</organism>
<proteinExistence type="predicted"/>
<dbReference type="InterPro" id="IPR011990">
    <property type="entry name" value="TPR-like_helical_dom_sf"/>
</dbReference>
<dbReference type="EMBL" id="JACGWT010000005">
    <property type="protein sequence ID" value="MBA8795721.1"/>
    <property type="molecule type" value="Genomic_DNA"/>
</dbReference>
<sequence>MPDLVGRAAATPVPARDGAAGADALAREALRLALSDPAAATALADRALAALGDHDHAADDHDADDHDADDRVRDGHGTRRRHGVASRAHRAAGVAALQLRRLEEAERRLRAAVAEARAADDAALAGEARMSLASTLMLRGRPDEASAAIGAALADLGPVDPVAAARARTQRAALAQELGHLDEALADLRLALPVLRRAGDAQWEAQALSNRSLMLTARRQFAAAEADLVRARALCLEAGLLLQSGYIEQNLGCVRADRGDVPAALAHFDRAAARYRELGVEVGSLSVDRARALLAVRLVGEGRAAAEQAVAVFTRQGRALNVPEAQLLTSAAALLGDDPDGAAAAARAAVEAFSRLDRTEWRALAVVALLQAGYRRTARATAEPRGEAPDQAARASLLDRLTEGAAEAERVGWLVPAQELRLLAARLALDLGRVEIAEVALARTARVRRGMPADVRARAWLGEALLRRSQGSRLGARAALRAGLRVLEEFGATLGASELRAHASVHRGALARLGVAMALEDRDARGVHTWSEHGRTRALELRPARPPADPELATELQDLRTTVAELDQARSAGAPTARLLARQVELEHAIRDRTRRLAPGDGLRWRRPPGVAELAAALGETALVEYVESDGVLHAVTVTDGVARLRTLGSTETLHDTMRHLPFALHRMADPATPERQLTAAAPVVDRAARVLDALLLAPLDRLLGDRPLVLVPTGWLQSVPWALLARSRGRPVAVTPSTALWQAAVERTPAPGPVTVVAGPQLPGAVREAAQVAALHPGAWLLTGAAAVAGRVAPALDGASLAHLAAHGLVRADNPQFSAVLLADGPYTVHDLDALTATPHHVVLAACNTALAHTTAGPEILGLSAALLTRQTATLVAPVVPVTDAETVGLMTGYHRRLRAGASPAAALAAEQQARLDDGPQARATAAGFVCLGAGHRPG</sequence>
<protein>
    <submittedName>
        <fullName evidence="4">CHAT domain-containing protein/tetratricopeptide (TPR) repeat protein</fullName>
    </submittedName>
</protein>
<dbReference type="InterPro" id="IPR024983">
    <property type="entry name" value="CHAT_dom"/>
</dbReference>
<dbReference type="SMART" id="SM00028">
    <property type="entry name" value="TPR"/>
    <property type="match status" value="5"/>
</dbReference>
<evidence type="ECO:0000313" key="5">
    <source>
        <dbReference type="Proteomes" id="UP000523079"/>
    </source>
</evidence>
<evidence type="ECO:0000259" key="3">
    <source>
        <dbReference type="Pfam" id="PF12770"/>
    </source>
</evidence>
<dbReference type="Proteomes" id="UP000523079">
    <property type="component" value="Unassembled WGS sequence"/>
</dbReference>
<evidence type="ECO:0000256" key="2">
    <source>
        <dbReference type="SAM" id="MobiDB-lite"/>
    </source>
</evidence>